<dbReference type="EMBL" id="WIUZ02000005">
    <property type="protein sequence ID" value="KAF9787042.1"/>
    <property type="molecule type" value="Genomic_DNA"/>
</dbReference>
<dbReference type="GO" id="GO:0005524">
    <property type="term" value="F:ATP binding"/>
    <property type="evidence" value="ECO:0007669"/>
    <property type="project" value="InterPro"/>
</dbReference>
<reference evidence="2" key="1">
    <citation type="journal article" date="2020" name="Nat. Commun.">
        <title>Large-scale genome sequencing of mycorrhizal fungi provides insights into the early evolution of symbiotic traits.</title>
        <authorList>
            <person name="Miyauchi S."/>
            <person name="Kiss E."/>
            <person name="Kuo A."/>
            <person name="Drula E."/>
            <person name="Kohler A."/>
            <person name="Sanchez-Garcia M."/>
            <person name="Morin E."/>
            <person name="Andreopoulos B."/>
            <person name="Barry K.W."/>
            <person name="Bonito G."/>
            <person name="Buee M."/>
            <person name="Carver A."/>
            <person name="Chen C."/>
            <person name="Cichocki N."/>
            <person name="Clum A."/>
            <person name="Culley D."/>
            <person name="Crous P.W."/>
            <person name="Fauchery L."/>
            <person name="Girlanda M."/>
            <person name="Hayes R.D."/>
            <person name="Keri Z."/>
            <person name="LaButti K."/>
            <person name="Lipzen A."/>
            <person name="Lombard V."/>
            <person name="Magnuson J."/>
            <person name="Maillard F."/>
            <person name="Murat C."/>
            <person name="Nolan M."/>
            <person name="Ohm R.A."/>
            <person name="Pangilinan J."/>
            <person name="Pereira M.F."/>
            <person name="Perotto S."/>
            <person name="Peter M."/>
            <person name="Pfister S."/>
            <person name="Riley R."/>
            <person name="Sitrit Y."/>
            <person name="Stielow J.B."/>
            <person name="Szollosi G."/>
            <person name="Zifcakova L."/>
            <person name="Stursova M."/>
            <person name="Spatafora J.W."/>
            <person name="Tedersoo L."/>
            <person name="Vaario L.M."/>
            <person name="Yamada A."/>
            <person name="Yan M."/>
            <person name="Wang P."/>
            <person name="Xu J."/>
            <person name="Bruns T."/>
            <person name="Baldrian P."/>
            <person name="Vilgalys R."/>
            <person name="Dunand C."/>
            <person name="Henrissat B."/>
            <person name="Grigoriev I.V."/>
            <person name="Hibbett D."/>
            <person name="Nagy L.G."/>
            <person name="Martin F.M."/>
        </authorList>
    </citation>
    <scope>NUCLEOTIDE SEQUENCE</scope>
    <source>
        <strain evidence="2">UH-Tt-Lm1</strain>
    </source>
</reference>
<dbReference type="SMART" id="SM00220">
    <property type="entry name" value="S_TKc"/>
    <property type="match status" value="1"/>
</dbReference>
<dbReference type="GO" id="GO:0007165">
    <property type="term" value="P:signal transduction"/>
    <property type="evidence" value="ECO:0007669"/>
    <property type="project" value="TreeGrafter"/>
</dbReference>
<keyword evidence="2" id="KW-0808">Transferase</keyword>
<dbReference type="Gene3D" id="1.10.510.10">
    <property type="entry name" value="Transferase(Phosphotransferase) domain 1"/>
    <property type="match status" value="1"/>
</dbReference>
<sequence>MLPLLGVVIAADKTRLEILTSWMPKGSIMDYAKSNPQDNRLRLLSDVMSGVCYLHRLRVVHGDLKGANILIDFVGDTATARVTDFGLMTMADSSTNLLSESSLCSAGTFRWMSPELLDPSRFRSDGRQTRESDCYALGMVIYEVLTGHPPFYDMHAFSPVTAVVIDGVRPEKPPNARSLGFSNTLWELVKSCWSVSVPTRPTAEQLSDDLSAATGTWVPPPVYPTDVDIDNETISTDSSGLLRMPLTDMARET</sequence>
<protein>
    <submittedName>
        <fullName evidence="2">Kinase-like domain-containing protein</fullName>
    </submittedName>
</protein>
<accession>A0A9P6HH25</accession>
<dbReference type="OrthoDB" id="10252171at2759"/>
<dbReference type="InterPro" id="IPR011009">
    <property type="entry name" value="Kinase-like_dom_sf"/>
</dbReference>
<proteinExistence type="predicted"/>
<keyword evidence="2" id="KW-0418">Kinase</keyword>
<dbReference type="SUPFAM" id="SSF56112">
    <property type="entry name" value="Protein kinase-like (PK-like)"/>
    <property type="match status" value="1"/>
</dbReference>
<dbReference type="PANTHER" id="PTHR23257">
    <property type="entry name" value="SERINE-THREONINE PROTEIN KINASE"/>
    <property type="match status" value="1"/>
</dbReference>
<evidence type="ECO:0000313" key="3">
    <source>
        <dbReference type="Proteomes" id="UP000736335"/>
    </source>
</evidence>
<keyword evidence="3" id="KW-1185">Reference proteome</keyword>
<dbReference type="PANTHER" id="PTHR23257:SF963">
    <property type="entry name" value="AT08303P"/>
    <property type="match status" value="1"/>
</dbReference>
<dbReference type="InterPro" id="IPR008271">
    <property type="entry name" value="Ser/Thr_kinase_AS"/>
</dbReference>
<dbReference type="GO" id="GO:0005737">
    <property type="term" value="C:cytoplasm"/>
    <property type="evidence" value="ECO:0007669"/>
    <property type="project" value="TreeGrafter"/>
</dbReference>
<dbReference type="InterPro" id="IPR050167">
    <property type="entry name" value="Ser_Thr_protein_kinase"/>
</dbReference>
<feature type="domain" description="Protein kinase" evidence="1">
    <location>
        <begin position="1"/>
        <end position="218"/>
    </location>
</feature>
<dbReference type="Pfam" id="PF00069">
    <property type="entry name" value="Pkinase"/>
    <property type="match status" value="1"/>
</dbReference>
<dbReference type="PROSITE" id="PS50011">
    <property type="entry name" value="PROTEIN_KINASE_DOM"/>
    <property type="match status" value="1"/>
</dbReference>
<evidence type="ECO:0000313" key="2">
    <source>
        <dbReference type="EMBL" id="KAF9787042.1"/>
    </source>
</evidence>
<reference evidence="2" key="2">
    <citation type="submission" date="2020-11" db="EMBL/GenBank/DDBJ databases">
        <authorList>
            <consortium name="DOE Joint Genome Institute"/>
            <person name="Kuo A."/>
            <person name="Miyauchi S."/>
            <person name="Kiss E."/>
            <person name="Drula E."/>
            <person name="Kohler A."/>
            <person name="Sanchez-Garcia M."/>
            <person name="Andreopoulos B."/>
            <person name="Barry K.W."/>
            <person name="Bonito G."/>
            <person name="Buee M."/>
            <person name="Carver A."/>
            <person name="Chen C."/>
            <person name="Cichocki N."/>
            <person name="Clum A."/>
            <person name="Culley D."/>
            <person name="Crous P.W."/>
            <person name="Fauchery L."/>
            <person name="Girlanda M."/>
            <person name="Hayes R."/>
            <person name="Keri Z."/>
            <person name="Labutti K."/>
            <person name="Lipzen A."/>
            <person name="Lombard V."/>
            <person name="Magnuson J."/>
            <person name="Maillard F."/>
            <person name="Morin E."/>
            <person name="Murat C."/>
            <person name="Nolan M."/>
            <person name="Ohm R."/>
            <person name="Pangilinan J."/>
            <person name="Pereira M."/>
            <person name="Perotto S."/>
            <person name="Peter M."/>
            <person name="Riley R."/>
            <person name="Sitrit Y."/>
            <person name="Stielow B."/>
            <person name="Szollosi G."/>
            <person name="Zifcakova L."/>
            <person name="Stursova M."/>
            <person name="Spatafora J.W."/>
            <person name="Tedersoo L."/>
            <person name="Vaario L.-M."/>
            <person name="Yamada A."/>
            <person name="Yan M."/>
            <person name="Wang P."/>
            <person name="Xu J."/>
            <person name="Bruns T."/>
            <person name="Baldrian P."/>
            <person name="Vilgalys R."/>
            <person name="Henrissat B."/>
            <person name="Grigoriev I.V."/>
            <person name="Hibbett D."/>
            <person name="Nagy L.G."/>
            <person name="Martin F.M."/>
        </authorList>
    </citation>
    <scope>NUCLEOTIDE SEQUENCE</scope>
    <source>
        <strain evidence="2">UH-Tt-Lm1</strain>
    </source>
</reference>
<name>A0A9P6HH25_9AGAM</name>
<dbReference type="GO" id="GO:0004672">
    <property type="term" value="F:protein kinase activity"/>
    <property type="evidence" value="ECO:0007669"/>
    <property type="project" value="InterPro"/>
</dbReference>
<dbReference type="AlphaFoldDB" id="A0A9P6HH25"/>
<dbReference type="PROSITE" id="PS00108">
    <property type="entry name" value="PROTEIN_KINASE_ST"/>
    <property type="match status" value="1"/>
</dbReference>
<dbReference type="Proteomes" id="UP000736335">
    <property type="component" value="Unassembled WGS sequence"/>
</dbReference>
<comment type="caution">
    <text evidence="2">The sequence shown here is derived from an EMBL/GenBank/DDBJ whole genome shotgun (WGS) entry which is preliminary data.</text>
</comment>
<organism evidence="2 3">
    <name type="scientific">Thelephora terrestris</name>
    <dbReference type="NCBI Taxonomy" id="56493"/>
    <lineage>
        <taxon>Eukaryota</taxon>
        <taxon>Fungi</taxon>
        <taxon>Dikarya</taxon>
        <taxon>Basidiomycota</taxon>
        <taxon>Agaricomycotina</taxon>
        <taxon>Agaricomycetes</taxon>
        <taxon>Thelephorales</taxon>
        <taxon>Thelephoraceae</taxon>
        <taxon>Thelephora</taxon>
    </lineage>
</organism>
<gene>
    <name evidence="2" type="ORF">BJ322DRAFT_697346</name>
</gene>
<dbReference type="InterPro" id="IPR000719">
    <property type="entry name" value="Prot_kinase_dom"/>
</dbReference>
<evidence type="ECO:0000259" key="1">
    <source>
        <dbReference type="PROSITE" id="PS50011"/>
    </source>
</evidence>